<evidence type="ECO:0000313" key="3">
    <source>
        <dbReference type="Proteomes" id="UP000186922"/>
    </source>
</evidence>
<name>A0A1D1US94_RAMVA</name>
<evidence type="ECO:0000313" key="2">
    <source>
        <dbReference type="EMBL" id="GAU90117.1"/>
    </source>
</evidence>
<organism evidence="2 3">
    <name type="scientific">Ramazzottius varieornatus</name>
    <name type="common">Water bear</name>
    <name type="synonym">Tardigrade</name>
    <dbReference type="NCBI Taxonomy" id="947166"/>
    <lineage>
        <taxon>Eukaryota</taxon>
        <taxon>Metazoa</taxon>
        <taxon>Ecdysozoa</taxon>
        <taxon>Tardigrada</taxon>
        <taxon>Eutardigrada</taxon>
        <taxon>Parachela</taxon>
        <taxon>Hypsibioidea</taxon>
        <taxon>Ramazzottiidae</taxon>
        <taxon>Ramazzottius</taxon>
    </lineage>
</organism>
<accession>A0A1D1US94</accession>
<feature type="compositionally biased region" description="Polar residues" evidence="1">
    <location>
        <begin position="1"/>
        <end position="13"/>
    </location>
</feature>
<dbReference type="Proteomes" id="UP000186922">
    <property type="component" value="Unassembled WGS sequence"/>
</dbReference>
<dbReference type="AlphaFoldDB" id="A0A1D1US94"/>
<comment type="caution">
    <text evidence="2">The sequence shown here is derived from an EMBL/GenBank/DDBJ whole genome shotgun (WGS) entry which is preliminary data.</text>
</comment>
<dbReference type="EMBL" id="BDGG01000001">
    <property type="protein sequence ID" value="GAU90117.1"/>
    <property type="molecule type" value="Genomic_DNA"/>
</dbReference>
<reference evidence="2 3" key="1">
    <citation type="journal article" date="2016" name="Nat. Commun.">
        <title>Extremotolerant tardigrade genome and improved radiotolerance of human cultured cells by tardigrade-unique protein.</title>
        <authorList>
            <person name="Hashimoto T."/>
            <person name="Horikawa D.D."/>
            <person name="Saito Y."/>
            <person name="Kuwahara H."/>
            <person name="Kozuka-Hata H."/>
            <person name="Shin-I T."/>
            <person name="Minakuchi Y."/>
            <person name="Ohishi K."/>
            <person name="Motoyama A."/>
            <person name="Aizu T."/>
            <person name="Enomoto A."/>
            <person name="Kondo K."/>
            <person name="Tanaka S."/>
            <person name="Hara Y."/>
            <person name="Koshikawa S."/>
            <person name="Sagara H."/>
            <person name="Miura T."/>
            <person name="Yokobori S."/>
            <person name="Miyagawa K."/>
            <person name="Suzuki Y."/>
            <person name="Kubo T."/>
            <person name="Oyama M."/>
            <person name="Kohara Y."/>
            <person name="Fujiyama A."/>
            <person name="Arakawa K."/>
            <person name="Katayama T."/>
            <person name="Toyoda A."/>
            <person name="Kunieda T."/>
        </authorList>
    </citation>
    <scope>NUCLEOTIDE SEQUENCE [LARGE SCALE GENOMIC DNA]</scope>
    <source>
        <strain evidence="2 3">YOKOZUNA-1</strain>
    </source>
</reference>
<keyword evidence="3" id="KW-1185">Reference proteome</keyword>
<sequence length="68" mass="7656">MSQNDAGCSSNHTIPRGIIREADGSGAVEMTPRWVREARRCTSECGRMSKEKLYMNISEDHHGYRLTA</sequence>
<protein>
    <submittedName>
        <fullName evidence="2">Uncharacterized protein</fullName>
    </submittedName>
</protein>
<gene>
    <name evidence="2" type="primary">RvY_02582-1</name>
    <name evidence="2" type="synonym">RvY_02582.1</name>
    <name evidence="2" type="ORF">RvY_02582</name>
</gene>
<feature type="region of interest" description="Disordered" evidence="1">
    <location>
        <begin position="1"/>
        <end position="28"/>
    </location>
</feature>
<proteinExistence type="predicted"/>
<evidence type="ECO:0000256" key="1">
    <source>
        <dbReference type="SAM" id="MobiDB-lite"/>
    </source>
</evidence>